<comment type="similarity">
    <text evidence="1">Belongs to the NmrA-type oxidoreductase family.</text>
</comment>
<protein>
    <recommendedName>
        <fullName evidence="3">NmrA-like family domain-containing protein 1</fullName>
    </recommendedName>
</protein>
<accession>A0A815XPC9</accession>
<evidence type="ECO:0000313" key="8">
    <source>
        <dbReference type="EMBL" id="CAF4421403.1"/>
    </source>
</evidence>
<gene>
    <name evidence="6" type="ORF">GPM918_LOCUS39707</name>
    <name evidence="5" type="ORF">OVA965_LOCUS37055</name>
    <name evidence="8" type="ORF">SRO942_LOCUS40599</name>
    <name evidence="7" type="ORF">TMI583_LOCUS38104</name>
</gene>
<dbReference type="InterPro" id="IPR051164">
    <property type="entry name" value="NmrA-like_oxidored"/>
</dbReference>
<dbReference type="SUPFAM" id="SSF51735">
    <property type="entry name" value="NAD(P)-binding Rossmann-fold domains"/>
    <property type="match status" value="1"/>
</dbReference>
<dbReference type="Gene3D" id="3.40.50.720">
    <property type="entry name" value="NAD(P)-binding Rossmann-like Domain"/>
    <property type="match status" value="1"/>
</dbReference>
<organism evidence="6 9">
    <name type="scientific">Didymodactylos carnosus</name>
    <dbReference type="NCBI Taxonomy" id="1234261"/>
    <lineage>
        <taxon>Eukaryota</taxon>
        <taxon>Metazoa</taxon>
        <taxon>Spiralia</taxon>
        <taxon>Gnathifera</taxon>
        <taxon>Rotifera</taxon>
        <taxon>Eurotatoria</taxon>
        <taxon>Bdelloidea</taxon>
        <taxon>Philodinida</taxon>
        <taxon>Philodinidae</taxon>
        <taxon>Didymodactylos</taxon>
    </lineage>
</organism>
<evidence type="ECO:0000313" key="9">
    <source>
        <dbReference type="Proteomes" id="UP000663829"/>
    </source>
</evidence>
<evidence type="ECO:0000313" key="7">
    <source>
        <dbReference type="EMBL" id="CAF4292082.1"/>
    </source>
</evidence>
<keyword evidence="2" id="KW-0521">NADP</keyword>
<evidence type="ECO:0000259" key="4">
    <source>
        <dbReference type="Pfam" id="PF05368"/>
    </source>
</evidence>
<evidence type="ECO:0000256" key="3">
    <source>
        <dbReference type="ARBA" id="ARBA00040296"/>
    </source>
</evidence>
<dbReference type="Proteomes" id="UP000663829">
    <property type="component" value="Unassembled WGS sequence"/>
</dbReference>
<evidence type="ECO:0000256" key="1">
    <source>
        <dbReference type="ARBA" id="ARBA00006328"/>
    </source>
</evidence>
<dbReference type="InterPro" id="IPR036291">
    <property type="entry name" value="NAD(P)-bd_dom_sf"/>
</dbReference>
<dbReference type="PANTHER" id="PTHR42748:SF7">
    <property type="entry name" value="NMRA LIKE REDOX SENSOR 1-RELATED"/>
    <property type="match status" value="1"/>
</dbReference>
<dbReference type="OrthoDB" id="300709at2759"/>
<comment type="caution">
    <text evidence="6">The sequence shown here is derived from an EMBL/GenBank/DDBJ whole genome shotgun (WGS) entry which is preliminary data.</text>
</comment>
<dbReference type="Proteomes" id="UP000682733">
    <property type="component" value="Unassembled WGS sequence"/>
</dbReference>
<evidence type="ECO:0000313" key="5">
    <source>
        <dbReference type="EMBL" id="CAF1503725.1"/>
    </source>
</evidence>
<dbReference type="PANTHER" id="PTHR42748">
    <property type="entry name" value="NITROGEN METABOLITE REPRESSION PROTEIN NMRA FAMILY MEMBER"/>
    <property type="match status" value="1"/>
</dbReference>
<dbReference type="EMBL" id="CAJNOQ010028260">
    <property type="protein sequence ID" value="CAF1560038.1"/>
    <property type="molecule type" value="Genomic_DNA"/>
</dbReference>
<dbReference type="EMBL" id="CAJOBA010056427">
    <property type="protein sequence ID" value="CAF4292082.1"/>
    <property type="molecule type" value="Genomic_DNA"/>
</dbReference>
<dbReference type="Gene3D" id="3.90.25.10">
    <property type="entry name" value="UDP-galactose 4-epimerase, domain 1"/>
    <property type="match status" value="1"/>
</dbReference>
<keyword evidence="9" id="KW-1185">Reference proteome</keyword>
<evidence type="ECO:0000256" key="2">
    <source>
        <dbReference type="ARBA" id="ARBA00022857"/>
    </source>
</evidence>
<feature type="domain" description="NmrA-like" evidence="4">
    <location>
        <begin position="8"/>
        <end position="299"/>
    </location>
</feature>
<dbReference type="EMBL" id="CAJOBC010094001">
    <property type="protein sequence ID" value="CAF4421403.1"/>
    <property type="molecule type" value="Genomic_DNA"/>
</dbReference>
<dbReference type="Pfam" id="PF05368">
    <property type="entry name" value="NmrA"/>
    <property type="match status" value="1"/>
</dbReference>
<dbReference type="GO" id="GO:0005634">
    <property type="term" value="C:nucleus"/>
    <property type="evidence" value="ECO:0007669"/>
    <property type="project" value="TreeGrafter"/>
</dbReference>
<evidence type="ECO:0000313" key="6">
    <source>
        <dbReference type="EMBL" id="CAF1560038.1"/>
    </source>
</evidence>
<name>A0A815XPC9_9BILA</name>
<dbReference type="EMBL" id="CAJNOK010034398">
    <property type="protein sequence ID" value="CAF1503725.1"/>
    <property type="molecule type" value="Genomic_DNA"/>
</dbReference>
<proteinExistence type="inferred from homology"/>
<reference evidence="6" key="1">
    <citation type="submission" date="2021-02" db="EMBL/GenBank/DDBJ databases">
        <authorList>
            <person name="Nowell W R."/>
        </authorList>
    </citation>
    <scope>NUCLEOTIDE SEQUENCE</scope>
</reference>
<sequence length="309" mass="35822">MSSYLPVVTVVGSTNAQGKAVVRSLLECGKYKVRCLTRDKNSAKLQPLAQHVFGTDRLEIVNCDLTNPNQLRQTFHSSWAVFVCFNLDFSSIQNKYDSEVKQGRLIVDTVAQLEIPYFLLSFQENVYDKSQGKLVPTFESKAKLRTYVQETYPQMNAIYIEPAEFPIQYWPLFGFARKSTENDMIEFRLPVSQETLLNLVDIDDIGRVVIELLNKPDVYVHQTIRVCGELIEFQHISTIFTQVTGRYAQTITINEQEFKNDHSNDQLYTLFKYIEQYSQGRQQTSTDKQLVQLHTFETWLKKSEWKGPK</sequence>
<dbReference type="InterPro" id="IPR008030">
    <property type="entry name" value="NmrA-like"/>
</dbReference>
<dbReference type="Proteomes" id="UP000677228">
    <property type="component" value="Unassembled WGS sequence"/>
</dbReference>
<dbReference type="Proteomes" id="UP000681722">
    <property type="component" value="Unassembled WGS sequence"/>
</dbReference>
<dbReference type="AlphaFoldDB" id="A0A815XPC9"/>